<organism evidence="1 2">
    <name type="scientific">Lolium multiflorum</name>
    <name type="common">Italian ryegrass</name>
    <name type="synonym">Lolium perenne subsp. multiflorum</name>
    <dbReference type="NCBI Taxonomy" id="4521"/>
    <lineage>
        <taxon>Eukaryota</taxon>
        <taxon>Viridiplantae</taxon>
        <taxon>Streptophyta</taxon>
        <taxon>Embryophyta</taxon>
        <taxon>Tracheophyta</taxon>
        <taxon>Spermatophyta</taxon>
        <taxon>Magnoliopsida</taxon>
        <taxon>Liliopsida</taxon>
        <taxon>Poales</taxon>
        <taxon>Poaceae</taxon>
        <taxon>BOP clade</taxon>
        <taxon>Pooideae</taxon>
        <taxon>Poodae</taxon>
        <taxon>Poeae</taxon>
        <taxon>Poeae Chloroplast Group 2 (Poeae type)</taxon>
        <taxon>Loliodinae</taxon>
        <taxon>Loliinae</taxon>
        <taxon>Lolium</taxon>
    </lineage>
</organism>
<feature type="non-terminal residue" evidence="1">
    <location>
        <position position="1"/>
    </location>
</feature>
<dbReference type="EMBL" id="JAUUTY010000006">
    <property type="protein sequence ID" value="KAK1620902.1"/>
    <property type="molecule type" value="Genomic_DNA"/>
</dbReference>
<dbReference type="AlphaFoldDB" id="A0AAD8RH84"/>
<accession>A0AAD8RH84</accession>
<name>A0AAD8RH84_LOLMU</name>
<reference evidence="1" key="1">
    <citation type="submission" date="2023-07" db="EMBL/GenBank/DDBJ databases">
        <title>A chromosome-level genome assembly of Lolium multiflorum.</title>
        <authorList>
            <person name="Chen Y."/>
            <person name="Copetti D."/>
            <person name="Kolliker R."/>
            <person name="Studer B."/>
        </authorList>
    </citation>
    <scope>NUCLEOTIDE SEQUENCE</scope>
    <source>
        <strain evidence="1">02402/16</strain>
        <tissue evidence="1">Leaf</tissue>
    </source>
</reference>
<keyword evidence="2" id="KW-1185">Reference proteome</keyword>
<evidence type="ECO:0008006" key="3">
    <source>
        <dbReference type="Google" id="ProtNLM"/>
    </source>
</evidence>
<sequence>GIWAGMLCGTALQTAILMYMVYKTDWKAEAAQALERVRLWGGQHEKLPTTDREEPS</sequence>
<proteinExistence type="predicted"/>
<gene>
    <name evidence="1" type="ORF">QYE76_026419</name>
</gene>
<comment type="caution">
    <text evidence="1">The sequence shown here is derived from an EMBL/GenBank/DDBJ whole genome shotgun (WGS) entry which is preliminary data.</text>
</comment>
<evidence type="ECO:0000313" key="2">
    <source>
        <dbReference type="Proteomes" id="UP001231189"/>
    </source>
</evidence>
<evidence type="ECO:0000313" key="1">
    <source>
        <dbReference type="EMBL" id="KAK1620902.1"/>
    </source>
</evidence>
<protein>
    <recommendedName>
        <fullName evidence="3">Protein DETOXIFICATION</fullName>
    </recommendedName>
</protein>
<dbReference type="Proteomes" id="UP001231189">
    <property type="component" value="Unassembled WGS sequence"/>
</dbReference>